<dbReference type="Proteomes" id="UP001433268">
    <property type="component" value="Unassembled WGS sequence"/>
</dbReference>
<comment type="caution">
    <text evidence="2">The sequence shown here is derived from an EMBL/GenBank/DDBJ whole genome shotgun (WGS) entry which is preliminary data.</text>
</comment>
<keyword evidence="1" id="KW-0732">Signal</keyword>
<reference evidence="2 3" key="1">
    <citation type="submission" date="2023-01" db="EMBL/GenBank/DDBJ databases">
        <title>Analysis of 21 Apiospora genomes using comparative genomics revels a genus with tremendous synthesis potential of carbohydrate active enzymes and secondary metabolites.</title>
        <authorList>
            <person name="Sorensen T."/>
        </authorList>
    </citation>
    <scope>NUCLEOTIDE SEQUENCE [LARGE SCALE GENOMIC DNA]</scope>
    <source>
        <strain evidence="2 3">CBS 114990</strain>
    </source>
</reference>
<evidence type="ECO:0000313" key="3">
    <source>
        <dbReference type="Proteomes" id="UP001433268"/>
    </source>
</evidence>
<dbReference type="EMBL" id="JAQQWN010000004">
    <property type="protein sequence ID" value="KAK8087734.1"/>
    <property type="molecule type" value="Genomic_DNA"/>
</dbReference>
<dbReference type="GeneID" id="92040070"/>
<proteinExistence type="predicted"/>
<organism evidence="2 3">
    <name type="scientific">Apiospora hydei</name>
    <dbReference type="NCBI Taxonomy" id="1337664"/>
    <lineage>
        <taxon>Eukaryota</taxon>
        <taxon>Fungi</taxon>
        <taxon>Dikarya</taxon>
        <taxon>Ascomycota</taxon>
        <taxon>Pezizomycotina</taxon>
        <taxon>Sordariomycetes</taxon>
        <taxon>Xylariomycetidae</taxon>
        <taxon>Amphisphaeriales</taxon>
        <taxon>Apiosporaceae</taxon>
        <taxon>Apiospora</taxon>
    </lineage>
</organism>
<evidence type="ECO:0000313" key="2">
    <source>
        <dbReference type="EMBL" id="KAK8087734.1"/>
    </source>
</evidence>
<evidence type="ECO:0000256" key="1">
    <source>
        <dbReference type="SAM" id="SignalP"/>
    </source>
</evidence>
<accession>A0ABR1WX41</accession>
<feature type="signal peptide" evidence="1">
    <location>
        <begin position="1"/>
        <end position="25"/>
    </location>
</feature>
<sequence>MKFNTLNIFFILLPVLLLHVKHAIAGSEVAHSVERALEYLDYLAEEEYDPGSGKRQYTISPGCVGSRPGGRCTLSEFLLYNWQGPSNTPSPKGYHIWPSMPSDITTLSAKDLAAKIHAARFDIRTKKGRYYEPASKIDPAKILPSNPQLGYLDIQAKLGAPLNQLSSSRDGKLNSYQSRIFNLGKETAQGVLELHYADQERFKLEAWQKKLTY</sequence>
<keyword evidence="3" id="KW-1185">Reference proteome</keyword>
<gene>
    <name evidence="2" type="ORF">PG997_002695</name>
</gene>
<dbReference type="RefSeq" id="XP_066670628.1">
    <property type="nucleotide sequence ID" value="XM_066807010.1"/>
</dbReference>
<protein>
    <submittedName>
        <fullName evidence="2">Uncharacterized protein</fullName>
    </submittedName>
</protein>
<name>A0ABR1WX41_9PEZI</name>
<feature type="chain" id="PRO_5045672973" evidence="1">
    <location>
        <begin position="26"/>
        <end position="213"/>
    </location>
</feature>